<feature type="compositionally biased region" description="Pro residues" evidence="1">
    <location>
        <begin position="214"/>
        <end position="227"/>
    </location>
</feature>
<evidence type="ECO:0000256" key="1">
    <source>
        <dbReference type="SAM" id="MobiDB-lite"/>
    </source>
</evidence>
<keyword evidence="3" id="KW-1185">Reference proteome</keyword>
<name>A0A9Q5NBD7_SANBA</name>
<proteinExistence type="predicted"/>
<protein>
    <submittedName>
        <fullName evidence="2">Uncharacterized protein</fullName>
    </submittedName>
</protein>
<feature type="region of interest" description="Disordered" evidence="1">
    <location>
        <begin position="145"/>
        <end position="227"/>
    </location>
</feature>
<dbReference type="AlphaFoldDB" id="A0A9Q5NBD7"/>
<dbReference type="OrthoDB" id="5572844at2759"/>
<evidence type="ECO:0000313" key="2">
    <source>
        <dbReference type="EMBL" id="OCB87364.1"/>
    </source>
</evidence>
<accession>A0A9Q5NBD7</accession>
<gene>
    <name evidence="2" type="ORF">A7U60_g5504</name>
</gene>
<organism evidence="2 3">
    <name type="scientific">Sanghuangporus baumii</name>
    <name type="common">Phellinus baumii</name>
    <dbReference type="NCBI Taxonomy" id="108892"/>
    <lineage>
        <taxon>Eukaryota</taxon>
        <taxon>Fungi</taxon>
        <taxon>Dikarya</taxon>
        <taxon>Basidiomycota</taxon>
        <taxon>Agaricomycotina</taxon>
        <taxon>Agaricomycetes</taxon>
        <taxon>Hymenochaetales</taxon>
        <taxon>Hymenochaetaceae</taxon>
        <taxon>Sanghuangporus</taxon>
    </lineage>
</organism>
<dbReference type="Proteomes" id="UP000757232">
    <property type="component" value="Unassembled WGS sequence"/>
</dbReference>
<dbReference type="EMBL" id="LNZH02000192">
    <property type="protein sequence ID" value="OCB87364.1"/>
    <property type="molecule type" value="Genomic_DNA"/>
</dbReference>
<feature type="compositionally biased region" description="Polar residues" evidence="1">
    <location>
        <begin position="177"/>
        <end position="191"/>
    </location>
</feature>
<evidence type="ECO:0000313" key="3">
    <source>
        <dbReference type="Proteomes" id="UP000757232"/>
    </source>
</evidence>
<sequence length="227" mass="24811">MPAIATQRIPDSSQLESCTVTTIHRPYQECNLQPALKYGRLTTKERCAVRSGNVYIWEQRGRNPETTGVSQYRIRVRAMDGWDPMECILPAYFIPATVGQLRSIDDIPALANIRPPEGKYTNAKMGKGRARGEYYPSDIHGGISAAASSSMSGQQYPPSPIYVPHPGLRLLSPLPRENSSPQGLHTPSRHGSSSSSPPSTGFDRQMQPNAARLLPPPSPGLRPALPL</sequence>
<reference evidence="2" key="1">
    <citation type="submission" date="2016-06" db="EMBL/GenBank/DDBJ databases">
        <title>Draft Genome sequence of the fungus Inonotus baumii.</title>
        <authorList>
            <person name="Zhu H."/>
            <person name="Lin W."/>
        </authorList>
    </citation>
    <scope>NUCLEOTIDE SEQUENCE</scope>
    <source>
        <strain evidence="2">821</strain>
    </source>
</reference>
<comment type="caution">
    <text evidence="2">The sequence shown here is derived from an EMBL/GenBank/DDBJ whole genome shotgun (WGS) entry which is preliminary data.</text>
</comment>